<keyword evidence="4" id="KW-0804">Transcription</keyword>
<dbReference type="Pfam" id="PF00126">
    <property type="entry name" value="HTH_1"/>
    <property type="match status" value="1"/>
</dbReference>
<dbReference type="InterPro" id="IPR005119">
    <property type="entry name" value="LysR_subst-bd"/>
</dbReference>
<dbReference type="SUPFAM" id="SSF46785">
    <property type="entry name" value="Winged helix' DNA-binding domain"/>
    <property type="match status" value="1"/>
</dbReference>
<dbReference type="InterPro" id="IPR036388">
    <property type="entry name" value="WH-like_DNA-bd_sf"/>
</dbReference>
<evidence type="ECO:0000256" key="3">
    <source>
        <dbReference type="ARBA" id="ARBA00023125"/>
    </source>
</evidence>
<dbReference type="SUPFAM" id="SSF53850">
    <property type="entry name" value="Periplasmic binding protein-like II"/>
    <property type="match status" value="1"/>
</dbReference>
<dbReference type="GO" id="GO:0003700">
    <property type="term" value="F:DNA-binding transcription factor activity"/>
    <property type="evidence" value="ECO:0007669"/>
    <property type="project" value="InterPro"/>
</dbReference>
<dbReference type="InterPro" id="IPR000847">
    <property type="entry name" value="LysR_HTH_N"/>
</dbReference>
<dbReference type="InterPro" id="IPR058163">
    <property type="entry name" value="LysR-type_TF_proteobact-type"/>
</dbReference>
<evidence type="ECO:0000313" key="7">
    <source>
        <dbReference type="Proteomes" id="UP000652567"/>
    </source>
</evidence>
<name>A0A928YSV8_9GAMM</name>
<gene>
    <name evidence="6" type="ORF">C4F51_00730</name>
</gene>
<keyword evidence="7" id="KW-1185">Reference proteome</keyword>
<evidence type="ECO:0000256" key="4">
    <source>
        <dbReference type="ARBA" id="ARBA00023163"/>
    </source>
</evidence>
<protein>
    <submittedName>
        <fullName evidence="6">LysR family transcriptional regulator</fullName>
    </submittedName>
</protein>
<dbReference type="RefSeq" id="WP_193906254.1">
    <property type="nucleotide sequence ID" value="NZ_PRDL01000001.1"/>
</dbReference>
<dbReference type="GO" id="GO:0043565">
    <property type="term" value="F:sequence-specific DNA binding"/>
    <property type="evidence" value="ECO:0007669"/>
    <property type="project" value="TreeGrafter"/>
</dbReference>
<dbReference type="CDD" id="cd08432">
    <property type="entry name" value="PBP2_GcdR_TrpI_HvrB_AmpR_like"/>
    <property type="match status" value="1"/>
</dbReference>
<dbReference type="Pfam" id="PF03466">
    <property type="entry name" value="LysR_substrate"/>
    <property type="match status" value="1"/>
</dbReference>
<dbReference type="PROSITE" id="PS50931">
    <property type="entry name" value="HTH_LYSR"/>
    <property type="match status" value="1"/>
</dbReference>
<dbReference type="Gene3D" id="1.10.10.10">
    <property type="entry name" value="Winged helix-like DNA-binding domain superfamily/Winged helix DNA-binding domain"/>
    <property type="match status" value="1"/>
</dbReference>
<organism evidence="6 7">
    <name type="scientific">Cellvibrio polysaccharolyticus</name>
    <dbReference type="NCBI Taxonomy" id="2082724"/>
    <lineage>
        <taxon>Bacteria</taxon>
        <taxon>Pseudomonadati</taxon>
        <taxon>Pseudomonadota</taxon>
        <taxon>Gammaproteobacteria</taxon>
        <taxon>Cellvibrionales</taxon>
        <taxon>Cellvibrionaceae</taxon>
        <taxon>Cellvibrio</taxon>
    </lineage>
</organism>
<evidence type="ECO:0000256" key="2">
    <source>
        <dbReference type="ARBA" id="ARBA00023015"/>
    </source>
</evidence>
<evidence type="ECO:0000256" key="1">
    <source>
        <dbReference type="ARBA" id="ARBA00009437"/>
    </source>
</evidence>
<dbReference type="Gene3D" id="3.40.190.10">
    <property type="entry name" value="Periplasmic binding protein-like II"/>
    <property type="match status" value="2"/>
</dbReference>
<comment type="similarity">
    <text evidence="1">Belongs to the LysR transcriptional regulatory family.</text>
</comment>
<evidence type="ECO:0000313" key="6">
    <source>
        <dbReference type="EMBL" id="MBE8715710.1"/>
    </source>
</evidence>
<dbReference type="AlphaFoldDB" id="A0A928YSV8"/>
<accession>A0A928YSV8</accession>
<dbReference type="PANTHER" id="PTHR30537:SF26">
    <property type="entry name" value="GLYCINE CLEAVAGE SYSTEM TRANSCRIPTIONAL ACTIVATOR"/>
    <property type="match status" value="1"/>
</dbReference>
<reference evidence="6" key="1">
    <citation type="submission" date="2018-07" db="EMBL/GenBank/DDBJ databases">
        <title>Genome assembly of strain Ka43.</title>
        <authorList>
            <person name="Kukolya J."/>
            <person name="Nagy I."/>
            <person name="Horvath B."/>
            <person name="Toth A."/>
        </authorList>
    </citation>
    <scope>NUCLEOTIDE SEQUENCE</scope>
    <source>
        <strain evidence="6">KB43</strain>
    </source>
</reference>
<keyword evidence="3" id="KW-0238">DNA-binding</keyword>
<dbReference type="InterPro" id="IPR036390">
    <property type="entry name" value="WH_DNA-bd_sf"/>
</dbReference>
<feature type="domain" description="HTH lysR-type" evidence="5">
    <location>
        <begin position="5"/>
        <end position="62"/>
    </location>
</feature>
<proteinExistence type="inferred from homology"/>
<evidence type="ECO:0000259" key="5">
    <source>
        <dbReference type="PROSITE" id="PS50931"/>
    </source>
</evidence>
<dbReference type="Proteomes" id="UP000652567">
    <property type="component" value="Unassembled WGS sequence"/>
</dbReference>
<comment type="caution">
    <text evidence="6">The sequence shown here is derived from an EMBL/GenBank/DDBJ whole genome shotgun (WGS) entry which is preliminary data.</text>
</comment>
<sequence length="305" mass="33654">MNPVIPLLALRVFTEIGRSGSVRQAAHALGVSAGAVSQQLRLLEDRVGMPLFQRTRSGMELSEAGKLVYPELVQAFGQLTAVMEKLEGIKNRRTLTINSEPGFAASWLVPRLGKFNARFPDIDIRVEASLRLADLQRDGVDIAIRHGLGKYPGLHSDYLLSPVMIPVASPTLLRTGTAINSAEDCLAYPLLQDSTRSDWRLWFEALGISPPPACEKGMVFDDDFLLLRAAEAGQGIALVHDIHAQSALESGRLQQVLQTPWSNRFAYYAVTRPTSAPRAEIQYFLAWIKDEIQQSEASIMETVDN</sequence>
<keyword evidence="2" id="KW-0805">Transcription regulation</keyword>
<dbReference type="GO" id="GO:0006351">
    <property type="term" value="P:DNA-templated transcription"/>
    <property type="evidence" value="ECO:0007669"/>
    <property type="project" value="TreeGrafter"/>
</dbReference>
<dbReference type="PANTHER" id="PTHR30537">
    <property type="entry name" value="HTH-TYPE TRANSCRIPTIONAL REGULATOR"/>
    <property type="match status" value="1"/>
</dbReference>
<dbReference type="EMBL" id="PRDL01000001">
    <property type="protein sequence ID" value="MBE8715710.1"/>
    <property type="molecule type" value="Genomic_DNA"/>
</dbReference>